<dbReference type="RefSeq" id="WP_013492399.1">
    <property type="nucleotide sequence ID" value="NC_014830.1"/>
</dbReference>
<protein>
    <recommendedName>
        <fullName evidence="3">Glycosyl transferase family 4</fullName>
    </recommendedName>
</protein>
<dbReference type="Proteomes" id="UP000008914">
    <property type="component" value="Chromosome"/>
</dbReference>
<reference evidence="1 2" key="1">
    <citation type="journal article" date="2010" name="Stand. Genomic Sci.">
        <title>Complete genome sequence of Intrasporangium calvum type strain (7 KIP).</title>
        <authorList>
            <person name="Del Rio T.G."/>
            <person name="Chertkov O."/>
            <person name="Yasawong M."/>
            <person name="Lucas S."/>
            <person name="Deshpande S."/>
            <person name="Cheng J.F."/>
            <person name="Detter C."/>
            <person name="Tapia R."/>
            <person name="Han C."/>
            <person name="Goodwin L."/>
            <person name="Pitluck S."/>
            <person name="Liolios K."/>
            <person name="Ivanova N."/>
            <person name="Mavromatis K."/>
            <person name="Pati A."/>
            <person name="Chen A."/>
            <person name="Palaniappan K."/>
            <person name="Land M."/>
            <person name="Hauser L."/>
            <person name="Chang Y.J."/>
            <person name="Jeffries C.D."/>
            <person name="Rohde M."/>
            <person name="Pukall R."/>
            <person name="Sikorski J."/>
            <person name="Goker M."/>
            <person name="Woyke T."/>
            <person name="Bristow J."/>
            <person name="Eisen J.A."/>
            <person name="Markowitz V."/>
            <person name="Hugenholtz P."/>
            <person name="Kyrpides N.C."/>
            <person name="Klenk H.P."/>
            <person name="Lapidus A."/>
        </authorList>
    </citation>
    <scope>NUCLEOTIDE SEQUENCE [LARGE SCALE GENOMIC DNA]</scope>
    <source>
        <strain evidence="2">ATCC 23552 / DSM 43043 / JCM 3097 / NBRC 12989 / 7 KIP</strain>
    </source>
</reference>
<dbReference type="KEGG" id="ica:Intca_1571"/>
<sequence>MTGALSGLGTRRVPASPLCLDGRSELYEGTRPVGAADGRIRASVATAAAATIGTVAFRRLAARLPETTRATWERTNHAGRSVTLLQGPVWVAAAATGLALGSTMNRRASGRLGPSLLVVLASGGLGALDDLAGSGSSKGLKGHLGALRRGALTTGAVKVIGLAATGMTGALLADRSARSDPPASRGPVRVRGRVAGHGRSQERGALAAVVGGAVIAGAANVANLFDLRPGRALKVVVLCGGPLALAGFRPAAAALGASAGVLRDDLAGRSMLGDTGANAAGALIGLALVEATGLRGRVVALAGLTALTLASEKVSFSKVIDAHGTLRRLDEWGRSGS</sequence>
<proteinExistence type="predicted"/>
<evidence type="ECO:0008006" key="3">
    <source>
        <dbReference type="Google" id="ProtNLM"/>
    </source>
</evidence>
<evidence type="ECO:0000313" key="2">
    <source>
        <dbReference type="Proteomes" id="UP000008914"/>
    </source>
</evidence>
<dbReference type="HOGENOM" id="CLU_078449_0_0_11"/>
<name>E6S8U7_INTC7</name>
<organism evidence="1 2">
    <name type="scientific">Intrasporangium calvum (strain ATCC 23552 / DSM 43043 / JCM 3097 / NBRC 12989 / NCIMB 10167 / NRRL B-3866 / 7 KIP)</name>
    <dbReference type="NCBI Taxonomy" id="710696"/>
    <lineage>
        <taxon>Bacteria</taxon>
        <taxon>Bacillati</taxon>
        <taxon>Actinomycetota</taxon>
        <taxon>Actinomycetes</taxon>
        <taxon>Micrococcales</taxon>
        <taxon>Intrasporangiaceae</taxon>
        <taxon>Intrasporangium</taxon>
    </lineage>
</organism>
<dbReference type="AlphaFoldDB" id="E6S8U7"/>
<dbReference type="STRING" id="710696.Intca_1571"/>
<gene>
    <name evidence="1" type="ordered locus">Intca_1571</name>
</gene>
<dbReference type="EMBL" id="CP002343">
    <property type="protein sequence ID" value="ADU48084.1"/>
    <property type="molecule type" value="Genomic_DNA"/>
</dbReference>
<keyword evidence="2" id="KW-1185">Reference proteome</keyword>
<evidence type="ECO:0000313" key="1">
    <source>
        <dbReference type="EMBL" id="ADU48084.1"/>
    </source>
</evidence>
<accession>E6S8U7</accession>
<dbReference type="eggNOG" id="COG0472">
    <property type="taxonomic scope" value="Bacteria"/>
</dbReference>